<protein>
    <submittedName>
        <fullName evidence="1">Uncharacterized protein</fullName>
    </submittedName>
</protein>
<keyword evidence="2" id="KW-1185">Reference proteome</keyword>
<dbReference type="KEGG" id="cip:FZC35_01515"/>
<dbReference type="OrthoDB" id="9814995at2"/>
<organism evidence="1 2">
    <name type="scientific">Candidatus Cytomitobacter indipagum</name>
    <dbReference type="NCBI Taxonomy" id="2601575"/>
    <lineage>
        <taxon>Bacteria</taxon>
        <taxon>Pseudomonadati</taxon>
        <taxon>Pseudomonadota</taxon>
        <taxon>Alphaproteobacteria</taxon>
        <taxon>Holosporales</taxon>
        <taxon>Holosporaceae</taxon>
        <taxon>Candidatus Cytomitobacter</taxon>
    </lineage>
</organism>
<dbReference type="AlphaFoldDB" id="A0A5C0UE61"/>
<reference evidence="1 2" key="1">
    <citation type="submission" date="2019-08" db="EMBL/GenBank/DDBJ databases">
        <title>Highly reduced genomes of protist endosymbionts show evolutionary convergence.</title>
        <authorList>
            <person name="George E."/>
            <person name="Husnik F."/>
            <person name="Tashyreva D."/>
            <person name="Prokopchuk G."/>
            <person name="Horak A."/>
            <person name="Kwong W.K."/>
            <person name="Lukes J."/>
            <person name="Keeling P.J."/>
        </authorList>
    </citation>
    <scope>NUCLEOTIDE SEQUENCE [LARGE SCALE GENOMIC DNA]</scope>
    <source>
        <strain evidence="1">1605</strain>
    </source>
</reference>
<dbReference type="EMBL" id="CP043315">
    <property type="protein sequence ID" value="QEK38049.1"/>
    <property type="molecule type" value="Genomic_DNA"/>
</dbReference>
<name>A0A5C0UE61_9PROT</name>
<dbReference type="Proteomes" id="UP000325155">
    <property type="component" value="Chromosome"/>
</dbReference>
<evidence type="ECO:0000313" key="1">
    <source>
        <dbReference type="EMBL" id="QEK38049.1"/>
    </source>
</evidence>
<sequence length="168" mass="19584">MSTNYPNKWNSILQGEMPRFRDFIEPIFIDEVFVDGKYVQKVTKMEQIWCHMAPLNLHQKQTGVIQNFFGIVCNLDTKHFSMAAWNDKYVKVNSFLQPINNRYGYLFAKEIRSQSIFATDNVHIQEIDSKVQEKNDLDTNASYHSTDIEEGDNDESTLVQTDSANYQN</sequence>
<gene>
    <name evidence="1" type="ORF">FZC35_01515</name>
</gene>
<dbReference type="RefSeq" id="WP_148980896.1">
    <property type="nucleotide sequence ID" value="NZ_CP043315.1"/>
</dbReference>
<proteinExistence type="predicted"/>
<evidence type="ECO:0000313" key="2">
    <source>
        <dbReference type="Proteomes" id="UP000325155"/>
    </source>
</evidence>
<accession>A0A5C0UE61</accession>